<reference evidence="1 2" key="1">
    <citation type="submission" date="2012-06" db="EMBL/GenBank/DDBJ databases">
        <title>Finished plasmid 7 of genome of Microcoleus sp. PCC 7113.</title>
        <authorList>
            <consortium name="US DOE Joint Genome Institute"/>
            <person name="Gugger M."/>
            <person name="Coursin T."/>
            <person name="Rippka R."/>
            <person name="Tandeau De Marsac N."/>
            <person name="Huntemann M."/>
            <person name="Wei C.-L."/>
            <person name="Han J."/>
            <person name="Detter J.C."/>
            <person name="Han C."/>
            <person name="Tapia R."/>
            <person name="Chen A."/>
            <person name="Kyrpides N."/>
            <person name="Mavromatis K."/>
            <person name="Markowitz V."/>
            <person name="Szeto E."/>
            <person name="Ivanova N."/>
            <person name="Pagani I."/>
            <person name="Pati A."/>
            <person name="Goodwin L."/>
            <person name="Nordberg H.P."/>
            <person name="Cantor M.N."/>
            <person name="Hua S.X."/>
            <person name="Woyke T."/>
            <person name="Kerfeld C.A."/>
        </authorList>
    </citation>
    <scope>NUCLEOTIDE SEQUENCE [LARGE SCALE GENOMIC DNA]</scope>
    <source>
        <strain evidence="1 2">PCC 7113</strain>
        <plasmid evidence="1 2">pMIC7113.07</plasmid>
    </source>
</reference>
<dbReference type="AlphaFoldDB" id="K9WS12"/>
<sequence length="368" mass="42027">MELVLRAVPVQRGLQSEHQSYVGSLFFGDVARLLNDGHLYVPNDPELPDFAQRKLNPTRVKAIAQYILDTYQEGTTFFPPICINVQPLPTYKDGSIFLPYHAVTLRLTDGQHRCFGIRQALKDIQDKQLEYQVLCQLELGVLLYAALSLEEERQAFRDQNLLVQRPSVSLSHTFDRRSPVVLIAKDLIKRVPQFRNNVEMVENSMGKHNPKLMTFSTLVTATHHMFPNLKSKKDLEPRIDWAATFWATTASVLPNDPWRAKSKEERSVQRQELLAVSAVVFQALGMLARELYLEGVPEEELVKWLARLQEIDWRRSNELWRERGVTQVGATVEPIISNTKTTVDACYKVLREFVGIATVCGAILRDIS</sequence>
<dbReference type="EMBL" id="CP003637">
    <property type="protein sequence ID" value="AFZ22347.1"/>
    <property type="molecule type" value="Genomic_DNA"/>
</dbReference>
<name>K9WS12_9CYAN</name>
<dbReference type="InterPro" id="IPR017642">
    <property type="entry name" value="DNA_S_mod_DndB"/>
</dbReference>
<keyword evidence="2" id="KW-1185">Reference proteome</keyword>
<proteinExistence type="predicted"/>
<gene>
    <name evidence="1" type="ORF">Mic7113_6787</name>
</gene>
<dbReference type="KEGG" id="mic:Mic7113_6787"/>
<dbReference type="HOGENOM" id="CLU_758489_0_0_3"/>
<dbReference type="PATRIC" id="fig|1173027.3.peg.7500"/>
<dbReference type="OrthoDB" id="3524978at2"/>
<dbReference type="RefSeq" id="WP_015211591.1">
    <property type="nucleotide sequence ID" value="NC_019762.1"/>
</dbReference>
<dbReference type="Pfam" id="PF14072">
    <property type="entry name" value="DndB"/>
    <property type="match status" value="1"/>
</dbReference>
<evidence type="ECO:0000313" key="2">
    <source>
        <dbReference type="Proteomes" id="UP000010471"/>
    </source>
</evidence>
<dbReference type="Proteomes" id="UP000010471">
    <property type="component" value="Plasmid pMIC7113.07"/>
</dbReference>
<dbReference type="NCBIfam" id="TIGR03187">
    <property type="entry name" value="DGQHR"/>
    <property type="match status" value="1"/>
</dbReference>
<organism evidence="1 2">
    <name type="scientific">Allocoleopsis franciscana PCC 7113</name>
    <dbReference type="NCBI Taxonomy" id="1173027"/>
    <lineage>
        <taxon>Bacteria</taxon>
        <taxon>Bacillati</taxon>
        <taxon>Cyanobacteriota</taxon>
        <taxon>Cyanophyceae</taxon>
        <taxon>Coleofasciculales</taxon>
        <taxon>Coleofasciculaceae</taxon>
        <taxon>Allocoleopsis</taxon>
        <taxon>Allocoleopsis franciscana</taxon>
    </lineage>
</organism>
<protein>
    <submittedName>
        <fullName evidence="1">DGQHR domain-containing protein</fullName>
    </submittedName>
</protein>
<keyword evidence="1" id="KW-0614">Plasmid</keyword>
<geneLocation type="plasmid" evidence="1 2">
    <name>pMIC7113.07</name>
</geneLocation>
<dbReference type="InterPro" id="IPR017601">
    <property type="entry name" value="DGQHR-contain_dom"/>
</dbReference>
<accession>K9WS12</accession>
<dbReference type="CDD" id="cd16412">
    <property type="entry name" value="dndB"/>
    <property type="match status" value="1"/>
</dbReference>
<evidence type="ECO:0000313" key="1">
    <source>
        <dbReference type="EMBL" id="AFZ22347.1"/>
    </source>
</evidence>